<sequence>MNLASLRRKTTGILLTFAMVPFTALGATAQEAPQSASACVAGTNTYEQCLPDASLANTVATAANADADAVITTDAIASLTSLNARHAGIKDLTGLDTFTNLTTVQLSNNDIVSLAPLSALTKLTDLELYGNLIADLTPLSTLTALTKLGLGDNELTDITPLAPLTSLVTLNLSHNGITSIDALGDMTKLEYLWASGNEISNADVVNNLTALKGGDLSTNGVLSAAYITSDPEEYLVMTGQAIKTAVTVKHGDTVTAPMPIGYDGKPVTPVGIDNNGVFDASTGQVSWKTTADMYSGITFIARYESQGGGKSGDRPFSGRISVKVVFENEADMTTDTGVPAQPRKHEQVITQAVATTCDGTTTIADCFPDKALAQVIAKQLETDVAHVITAEELDSITEIDADNAGIVVLSGVEHLKNLKTVHLSDNQISDLTPLRDCEHLYDVRLYNASVSDVSALANKTELWGIGLGNNFIKDFSTMTNVPKLGWADVYSNLIEDVSFIGQWPNCGSIWLSGNPFTDVSPLAKATQLDRLQLENNAISDMSPFAGFSPKQYSMNDNQGINMGDVTVDAGGEVTVSTAKGRAGGYLRPKKISPEGGVYDAATGTVIWKDVSDSGVYSVKFSESDDRDYLYSGIVYRNVTVEHADKTPPDISGVFPTYSTLGEPYDPLFGVQAHDNVDGDVTDRITVPLNEVDINKEGTYRVRYYVEDSAHNGSWSGRRVTVTTATISSIKVWPKWTDPGVAPDMGNYAEATWSDGNVTGEGVVWDKIDPEQYATPGNTFTVHGKVRGRDVSTTVTVRGEAPTIAVESVTINGDGLKDGAITLHTGDTVALKAIVKPDDATKKTVSWSSSSNYIASVNAEGKVTANKVGTATITASADGKSSSITVTIPDRFSDVPNGKAFHDEIEWLAANKISQGNSDGTYGYGKTLSRQDMAIFLYRMAKLEKVEGAESFTPTEADYKRFADVKQGSFAAKEILWLAKTGISQGSNGRFNGTAQLTRQDMAIFLYRFAKLAGSKSATDFTPTEEDYAKFKDVKQGSFAAKEILWLASERITLGNSDGTFGGNSKLSREAMAAFLYRIHNHLAK</sequence>
<dbReference type="Proteomes" id="UP000217986">
    <property type="component" value="Unassembled WGS sequence"/>
</dbReference>
<dbReference type="GO" id="GO:0005975">
    <property type="term" value="P:carbohydrate metabolic process"/>
    <property type="evidence" value="ECO:0007669"/>
    <property type="project" value="UniProtKB-ARBA"/>
</dbReference>
<evidence type="ECO:0000256" key="4">
    <source>
        <dbReference type="ARBA" id="ARBA00022737"/>
    </source>
</evidence>
<feature type="domain" description="SLH" evidence="6">
    <location>
        <begin position="957"/>
        <end position="1019"/>
    </location>
</feature>
<dbReference type="InterPro" id="IPR003343">
    <property type="entry name" value="Big_2"/>
</dbReference>
<dbReference type="PANTHER" id="PTHR46652:SF3">
    <property type="entry name" value="LEUCINE-RICH REPEAT-CONTAINING PROTEIN 9"/>
    <property type="match status" value="1"/>
</dbReference>
<keyword evidence="8" id="KW-1185">Reference proteome</keyword>
<name>A0A2A2EN74_9BIFI</name>
<dbReference type="Gene3D" id="3.80.10.10">
    <property type="entry name" value="Ribonuclease Inhibitor"/>
    <property type="match status" value="2"/>
</dbReference>
<dbReference type="Pfam" id="PF16403">
    <property type="entry name" value="Bact_surface_Ig-like"/>
    <property type="match status" value="1"/>
</dbReference>
<feature type="chain" id="PRO_5012403707" evidence="5">
    <location>
        <begin position="30"/>
        <end position="1084"/>
    </location>
</feature>
<dbReference type="EMBL" id="MVOG01000002">
    <property type="protein sequence ID" value="PAU70272.1"/>
    <property type="molecule type" value="Genomic_DNA"/>
</dbReference>
<dbReference type="InterPro" id="IPR003591">
    <property type="entry name" value="Leu-rich_rpt_typical-subtyp"/>
</dbReference>
<keyword evidence="2" id="KW-0433">Leucine-rich repeat</keyword>
<dbReference type="Pfam" id="PF00395">
    <property type="entry name" value="SLH"/>
    <property type="match status" value="3"/>
</dbReference>
<comment type="similarity">
    <text evidence="1">Belongs to the internalin family.</text>
</comment>
<evidence type="ECO:0000256" key="2">
    <source>
        <dbReference type="ARBA" id="ARBA00022614"/>
    </source>
</evidence>
<dbReference type="PANTHER" id="PTHR46652">
    <property type="entry name" value="LEUCINE-RICH REPEAT AND IQ DOMAIN-CONTAINING PROTEIN 1-RELATED"/>
    <property type="match status" value="1"/>
</dbReference>
<dbReference type="InterPro" id="IPR013783">
    <property type="entry name" value="Ig-like_fold"/>
</dbReference>
<keyword evidence="3 5" id="KW-0732">Signal</keyword>
<dbReference type="InterPro" id="IPR001611">
    <property type="entry name" value="Leu-rich_rpt"/>
</dbReference>
<keyword evidence="4" id="KW-0677">Repeat</keyword>
<feature type="domain" description="SLH" evidence="6">
    <location>
        <begin position="1026"/>
        <end position="1084"/>
    </location>
</feature>
<feature type="signal peptide" evidence="5">
    <location>
        <begin position="1"/>
        <end position="29"/>
    </location>
</feature>
<dbReference type="InterPro" id="IPR008964">
    <property type="entry name" value="Invasin/intimin_cell_adhesion"/>
</dbReference>
<dbReference type="InterPro" id="IPR001119">
    <property type="entry name" value="SLH_dom"/>
</dbReference>
<dbReference type="InterPro" id="IPR032179">
    <property type="entry name" value="Cry22Aa_Ig-like"/>
</dbReference>
<dbReference type="AlphaFoldDB" id="A0A2A2EN74"/>
<reference evidence="7 8" key="1">
    <citation type="journal article" date="2017" name="ISME J.">
        <title>Unveiling bifidobacterial biogeography across the mammalian branch of the tree of life.</title>
        <authorList>
            <person name="Milani C."/>
            <person name="Mangifesta M."/>
            <person name="Mancabelli L."/>
            <person name="Lugli G.A."/>
            <person name="James K."/>
            <person name="Duranti S."/>
            <person name="Turroni F."/>
            <person name="Ferrario C."/>
            <person name="Ossiprandi M.C."/>
            <person name="van Sinderen D."/>
            <person name="Ventura M."/>
        </authorList>
    </citation>
    <scope>NUCLEOTIDE SEQUENCE [LARGE SCALE GENOMIC DNA]</scope>
    <source>
        <strain evidence="7 8">70</strain>
    </source>
</reference>
<dbReference type="SMART" id="SM00369">
    <property type="entry name" value="LRR_TYP"/>
    <property type="match status" value="5"/>
</dbReference>
<dbReference type="PROSITE" id="PS51450">
    <property type="entry name" value="LRR"/>
    <property type="match status" value="6"/>
</dbReference>
<dbReference type="SMART" id="SM00635">
    <property type="entry name" value="BID_2"/>
    <property type="match status" value="1"/>
</dbReference>
<dbReference type="Gene3D" id="2.60.40.10">
    <property type="entry name" value="Immunoglobulins"/>
    <property type="match status" value="1"/>
</dbReference>
<dbReference type="Pfam" id="PF02368">
    <property type="entry name" value="Big_2"/>
    <property type="match status" value="1"/>
</dbReference>
<accession>A0A2A2EN74</accession>
<evidence type="ECO:0000313" key="8">
    <source>
        <dbReference type="Proteomes" id="UP000217986"/>
    </source>
</evidence>
<evidence type="ECO:0000256" key="3">
    <source>
        <dbReference type="ARBA" id="ARBA00022729"/>
    </source>
</evidence>
<dbReference type="SUPFAM" id="SSF52058">
    <property type="entry name" value="L domain-like"/>
    <property type="match status" value="2"/>
</dbReference>
<dbReference type="SMART" id="SM00365">
    <property type="entry name" value="LRR_SD22"/>
    <property type="match status" value="6"/>
</dbReference>
<protein>
    <submittedName>
        <fullName evidence="7">Leucine Rich repeats (2 copies)</fullName>
    </submittedName>
</protein>
<dbReference type="Gene3D" id="2.60.40.1220">
    <property type="match status" value="1"/>
</dbReference>
<evidence type="ECO:0000313" key="7">
    <source>
        <dbReference type="EMBL" id="PAU70272.1"/>
    </source>
</evidence>
<dbReference type="Pfam" id="PF12799">
    <property type="entry name" value="LRR_4"/>
    <property type="match status" value="1"/>
</dbReference>
<evidence type="ECO:0000259" key="6">
    <source>
        <dbReference type="PROSITE" id="PS51272"/>
    </source>
</evidence>
<dbReference type="InterPro" id="IPR050836">
    <property type="entry name" value="SDS22/Internalin_LRR"/>
</dbReference>
<organism evidence="7 8">
    <name type="scientific">Bifidobacterium italicum</name>
    <dbReference type="NCBI Taxonomy" id="1960968"/>
    <lineage>
        <taxon>Bacteria</taxon>
        <taxon>Bacillati</taxon>
        <taxon>Actinomycetota</taxon>
        <taxon>Actinomycetes</taxon>
        <taxon>Bifidobacteriales</taxon>
        <taxon>Bifidobacteriaceae</taxon>
        <taxon>Bifidobacterium</taxon>
    </lineage>
</organism>
<gene>
    <name evidence="7" type="ORF">B1400_0076</name>
</gene>
<dbReference type="PROSITE" id="PS51272">
    <property type="entry name" value="SLH"/>
    <property type="match status" value="3"/>
</dbReference>
<comment type="caution">
    <text evidence="7">The sequence shown here is derived from an EMBL/GenBank/DDBJ whole genome shotgun (WGS) entry which is preliminary data.</text>
</comment>
<dbReference type="SUPFAM" id="SSF49373">
    <property type="entry name" value="Invasin/intimin cell-adhesion fragments"/>
    <property type="match status" value="1"/>
</dbReference>
<proteinExistence type="inferred from homology"/>
<dbReference type="Gene3D" id="2.60.40.1080">
    <property type="match status" value="1"/>
</dbReference>
<dbReference type="InterPro" id="IPR025875">
    <property type="entry name" value="Leu-rich_rpt_4"/>
</dbReference>
<evidence type="ECO:0000256" key="1">
    <source>
        <dbReference type="ARBA" id="ARBA00009432"/>
    </source>
</evidence>
<feature type="domain" description="SLH" evidence="6">
    <location>
        <begin position="887"/>
        <end position="950"/>
    </location>
</feature>
<dbReference type="InterPro" id="IPR032675">
    <property type="entry name" value="LRR_dom_sf"/>
</dbReference>
<dbReference type="InterPro" id="IPR014755">
    <property type="entry name" value="Cu-Rt/internalin_Ig-like"/>
</dbReference>
<evidence type="ECO:0000256" key="5">
    <source>
        <dbReference type="SAM" id="SignalP"/>
    </source>
</evidence>